<dbReference type="EMBL" id="GBXM01096720">
    <property type="protein sequence ID" value="JAH11857.1"/>
    <property type="molecule type" value="Transcribed_RNA"/>
</dbReference>
<name>A0A0E9Q5S2_ANGAN</name>
<evidence type="ECO:0000313" key="1">
    <source>
        <dbReference type="EMBL" id="JAH11857.1"/>
    </source>
</evidence>
<dbReference type="AlphaFoldDB" id="A0A0E9Q5S2"/>
<reference evidence="1" key="1">
    <citation type="submission" date="2014-11" db="EMBL/GenBank/DDBJ databases">
        <authorList>
            <person name="Amaro Gonzalez C."/>
        </authorList>
    </citation>
    <scope>NUCLEOTIDE SEQUENCE</scope>
</reference>
<accession>A0A0E9Q5S2</accession>
<protein>
    <submittedName>
        <fullName evidence="1">Uncharacterized protein</fullName>
    </submittedName>
</protein>
<reference evidence="1" key="2">
    <citation type="journal article" date="2015" name="Fish Shellfish Immunol.">
        <title>Early steps in the European eel (Anguilla anguilla)-Vibrio vulnificus interaction in the gills: Role of the RtxA13 toxin.</title>
        <authorList>
            <person name="Callol A."/>
            <person name="Pajuelo D."/>
            <person name="Ebbesson L."/>
            <person name="Teles M."/>
            <person name="MacKenzie S."/>
            <person name="Amaro C."/>
        </authorList>
    </citation>
    <scope>NUCLEOTIDE SEQUENCE</scope>
</reference>
<proteinExistence type="predicted"/>
<sequence>MNKKTLELISDLLPITQTSITVNSEDYLLKAEWAQPVR</sequence>
<organism evidence="1">
    <name type="scientific">Anguilla anguilla</name>
    <name type="common">European freshwater eel</name>
    <name type="synonym">Muraena anguilla</name>
    <dbReference type="NCBI Taxonomy" id="7936"/>
    <lineage>
        <taxon>Eukaryota</taxon>
        <taxon>Metazoa</taxon>
        <taxon>Chordata</taxon>
        <taxon>Craniata</taxon>
        <taxon>Vertebrata</taxon>
        <taxon>Euteleostomi</taxon>
        <taxon>Actinopterygii</taxon>
        <taxon>Neopterygii</taxon>
        <taxon>Teleostei</taxon>
        <taxon>Anguilliformes</taxon>
        <taxon>Anguillidae</taxon>
        <taxon>Anguilla</taxon>
    </lineage>
</organism>